<dbReference type="EMBL" id="BLPF01000001">
    <property type="protein sequence ID" value="GFJ77832.1"/>
    <property type="molecule type" value="Genomic_DNA"/>
</dbReference>
<dbReference type="GO" id="GO:0005737">
    <property type="term" value="C:cytoplasm"/>
    <property type="evidence" value="ECO:0007669"/>
    <property type="project" value="TreeGrafter"/>
</dbReference>
<dbReference type="Proteomes" id="UP000482800">
    <property type="component" value="Unassembled WGS sequence"/>
</dbReference>
<gene>
    <name evidence="5" type="ORF">Phou_020120</name>
</gene>
<name>A0A6V8JYL2_9ACTN</name>
<dbReference type="InterPro" id="IPR029058">
    <property type="entry name" value="AB_hydrolase_fold"/>
</dbReference>
<dbReference type="PANTHER" id="PTHR45527:SF1">
    <property type="entry name" value="FATTY ACID SYNTHASE"/>
    <property type="match status" value="1"/>
</dbReference>
<reference evidence="5 6" key="2">
    <citation type="submission" date="2020-03" db="EMBL/GenBank/DDBJ databases">
        <authorList>
            <person name="Ichikawa N."/>
            <person name="Kimura A."/>
            <person name="Kitahashi Y."/>
            <person name="Uohara A."/>
        </authorList>
    </citation>
    <scope>NUCLEOTIDE SEQUENCE [LARGE SCALE GENOMIC DNA]</scope>
    <source>
        <strain evidence="5 6">NBRC 108639</strain>
    </source>
</reference>
<dbReference type="RefSeq" id="WP_173055442.1">
    <property type="nucleotide sequence ID" value="NZ_BAABGO010000036.1"/>
</dbReference>
<evidence type="ECO:0000313" key="5">
    <source>
        <dbReference type="EMBL" id="GFJ77832.1"/>
    </source>
</evidence>
<evidence type="ECO:0000256" key="3">
    <source>
        <dbReference type="ARBA" id="ARBA00022553"/>
    </source>
</evidence>
<keyword evidence="3" id="KW-0597">Phosphoprotein</keyword>
<evidence type="ECO:0000259" key="4">
    <source>
        <dbReference type="PROSITE" id="PS50075"/>
    </source>
</evidence>
<reference evidence="5 6" key="1">
    <citation type="submission" date="2020-03" db="EMBL/GenBank/DDBJ databases">
        <title>Whole genome shotgun sequence of Phytohabitans houttuyneae NBRC 108639.</title>
        <authorList>
            <person name="Komaki H."/>
            <person name="Tamura T."/>
        </authorList>
    </citation>
    <scope>NUCLEOTIDE SEQUENCE [LARGE SCALE GENOMIC DNA]</scope>
    <source>
        <strain evidence="5 6">NBRC 108639</strain>
    </source>
</reference>
<dbReference type="GO" id="GO:0043041">
    <property type="term" value="P:amino acid activation for nonribosomal peptide biosynthetic process"/>
    <property type="evidence" value="ECO:0007669"/>
    <property type="project" value="TreeGrafter"/>
</dbReference>
<dbReference type="GO" id="GO:0031177">
    <property type="term" value="F:phosphopantetheine binding"/>
    <property type="evidence" value="ECO:0007669"/>
    <property type="project" value="InterPro"/>
</dbReference>
<evidence type="ECO:0000313" key="6">
    <source>
        <dbReference type="Proteomes" id="UP000482800"/>
    </source>
</evidence>
<protein>
    <recommendedName>
        <fullName evidence="4">Carrier domain-containing protein</fullName>
    </recommendedName>
</protein>
<dbReference type="InterPro" id="IPR020806">
    <property type="entry name" value="PKS_PP-bd"/>
</dbReference>
<comment type="cofactor">
    <cofactor evidence="1">
        <name>pantetheine 4'-phosphate</name>
        <dbReference type="ChEBI" id="CHEBI:47942"/>
    </cofactor>
</comment>
<dbReference type="PROSITE" id="PS50075">
    <property type="entry name" value="CARRIER"/>
    <property type="match status" value="1"/>
</dbReference>
<dbReference type="SUPFAM" id="SSF47336">
    <property type="entry name" value="ACP-like"/>
    <property type="match status" value="1"/>
</dbReference>
<dbReference type="PANTHER" id="PTHR45527">
    <property type="entry name" value="NONRIBOSOMAL PEPTIDE SYNTHETASE"/>
    <property type="match status" value="1"/>
</dbReference>
<dbReference type="InterPro" id="IPR036736">
    <property type="entry name" value="ACP-like_sf"/>
</dbReference>
<sequence length="103" mass="11070">MSVETGTQRDVLEVVLVHCWESTLRKKPIGVDDNFFALGGHSLAAMRVATRLRKSLGVTVDYGMVLEHLTVAALARALRDSGVPSSELDRAGHAYVAEHGLAA</sequence>
<keyword evidence="2" id="KW-0596">Phosphopantetheine</keyword>
<comment type="caution">
    <text evidence="5">The sequence shown here is derived from an EMBL/GenBank/DDBJ whole genome shotgun (WGS) entry which is preliminary data.</text>
</comment>
<dbReference type="AlphaFoldDB" id="A0A6V8JYL2"/>
<organism evidence="5 6">
    <name type="scientific">Phytohabitans houttuyneae</name>
    <dbReference type="NCBI Taxonomy" id="1076126"/>
    <lineage>
        <taxon>Bacteria</taxon>
        <taxon>Bacillati</taxon>
        <taxon>Actinomycetota</taxon>
        <taxon>Actinomycetes</taxon>
        <taxon>Micromonosporales</taxon>
        <taxon>Micromonosporaceae</taxon>
    </lineage>
</organism>
<accession>A0A6V8JYL2</accession>
<dbReference type="PROSITE" id="PS00012">
    <property type="entry name" value="PHOSPHOPANTETHEINE"/>
    <property type="match status" value="1"/>
</dbReference>
<dbReference type="InterPro" id="IPR009081">
    <property type="entry name" value="PP-bd_ACP"/>
</dbReference>
<evidence type="ECO:0000256" key="1">
    <source>
        <dbReference type="ARBA" id="ARBA00001957"/>
    </source>
</evidence>
<dbReference type="InterPro" id="IPR006162">
    <property type="entry name" value="Ppantetheine_attach_site"/>
</dbReference>
<dbReference type="GO" id="GO:0044550">
    <property type="term" value="P:secondary metabolite biosynthetic process"/>
    <property type="evidence" value="ECO:0007669"/>
    <property type="project" value="TreeGrafter"/>
</dbReference>
<feature type="domain" description="Carrier" evidence="4">
    <location>
        <begin position="7"/>
        <end position="82"/>
    </location>
</feature>
<evidence type="ECO:0000256" key="2">
    <source>
        <dbReference type="ARBA" id="ARBA00022450"/>
    </source>
</evidence>
<keyword evidence="6" id="KW-1185">Reference proteome</keyword>
<dbReference type="FunFam" id="1.10.1200.10:FF:000005">
    <property type="entry name" value="Nonribosomal peptide synthetase 1"/>
    <property type="match status" value="1"/>
</dbReference>
<proteinExistence type="predicted"/>
<dbReference type="Gene3D" id="3.40.50.1820">
    <property type="entry name" value="alpha/beta hydrolase"/>
    <property type="match status" value="1"/>
</dbReference>
<dbReference type="Pfam" id="PF00550">
    <property type="entry name" value="PP-binding"/>
    <property type="match status" value="1"/>
</dbReference>
<dbReference type="SMART" id="SM00823">
    <property type="entry name" value="PKS_PP"/>
    <property type="match status" value="1"/>
</dbReference>